<dbReference type="EMBL" id="JAWQEG010005842">
    <property type="protein sequence ID" value="KAK3856577.1"/>
    <property type="molecule type" value="Genomic_DNA"/>
</dbReference>
<dbReference type="Proteomes" id="UP001286313">
    <property type="component" value="Unassembled WGS sequence"/>
</dbReference>
<name>A0AAE1BUQ8_PETCI</name>
<keyword evidence="2" id="KW-1185">Reference proteome</keyword>
<proteinExistence type="predicted"/>
<protein>
    <submittedName>
        <fullName evidence="1">Uncharacterized protein</fullName>
    </submittedName>
</protein>
<comment type="caution">
    <text evidence="1">The sequence shown here is derived from an EMBL/GenBank/DDBJ whole genome shotgun (WGS) entry which is preliminary data.</text>
</comment>
<evidence type="ECO:0000313" key="2">
    <source>
        <dbReference type="Proteomes" id="UP001286313"/>
    </source>
</evidence>
<dbReference type="AlphaFoldDB" id="A0AAE1BUQ8"/>
<organism evidence="1 2">
    <name type="scientific">Petrolisthes cinctipes</name>
    <name type="common">Flat porcelain crab</name>
    <dbReference type="NCBI Taxonomy" id="88211"/>
    <lineage>
        <taxon>Eukaryota</taxon>
        <taxon>Metazoa</taxon>
        <taxon>Ecdysozoa</taxon>
        <taxon>Arthropoda</taxon>
        <taxon>Crustacea</taxon>
        <taxon>Multicrustacea</taxon>
        <taxon>Malacostraca</taxon>
        <taxon>Eumalacostraca</taxon>
        <taxon>Eucarida</taxon>
        <taxon>Decapoda</taxon>
        <taxon>Pleocyemata</taxon>
        <taxon>Anomura</taxon>
        <taxon>Galatheoidea</taxon>
        <taxon>Porcellanidae</taxon>
        <taxon>Petrolisthes</taxon>
    </lineage>
</organism>
<evidence type="ECO:0000313" key="1">
    <source>
        <dbReference type="EMBL" id="KAK3856577.1"/>
    </source>
</evidence>
<gene>
    <name evidence="1" type="ORF">Pcinc_037106</name>
</gene>
<reference evidence="1" key="1">
    <citation type="submission" date="2023-10" db="EMBL/GenBank/DDBJ databases">
        <title>Genome assemblies of two species of porcelain crab, Petrolisthes cinctipes and Petrolisthes manimaculis (Anomura: Porcellanidae).</title>
        <authorList>
            <person name="Angst P."/>
        </authorList>
    </citation>
    <scope>NUCLEOTIDE SEQUENCE</scope>
    <source>
        <strain evidence="1">PB745_01</strain>
        <tissue evidence="1">Gill</tissue>
    </source>
</reference>
<sequence length="69" mass="8204">MPLNYTCNPVSSQCYARTSSFQYTLHLSVELWSNWSCRRDLTTFIVCYSSFRQQQQQQQQQHITIGYCV</sequence>
<accession>A0AAE1BUQ8</accession>